<organism evidence="2 3">
    <name type="scientific">Armadillidium nasatum</name>
    <dbReference type="NCBI Taxonomy" id="96803"/>
    <lineage>
        <taxon>Eukaryota</taxon>
        <taxon>Metazoa</taxon>
        <taxon>Ecdysozoa</taxon>
        <taxon>Arthropoda</taxon>
        <taxon>Crustacea</taxon>
        <taxon>Multicrustacea</taxon>
        <taxon>Malacostraca</taxon>
        <taxon>Eumalacostraca</taxon>
        <taxon>Peracarida</taxon>
        <taxon>Isopoda</taxon>
        <taxon>Oniscidea</taxon>
        <taxon>Crinocheta</taxon>
        <taxon>Armadillidiidae</taxon>
        <taxon>Armadillidium</taxon>
    </lineage>
</organism>
<evidence type="ECO:0000313" key="2">
    <source>
        <dbReference type="EMBL" id="KAB7503111.1"/>
    </source>
</evidence>
<proteinExistence type="predicted"/>
<dbReference type="InterPro" id="IPR057942">
    <property type="entry name" value="TPR_TNPO3_IPO13_3rd"/>
</dbReference>
<keyword evidence="1" id="KW-0732">Signal</keyword>
<dbReference type="InterPro" id="IPR058537">
    <property type="entry name" value="TPR_TNPO3_IPO13_4th"/>
</dbReference>
<dbReference type="AlphaFoldDB" id="A0A5N5T922"/>
<dbReference type="Gene3D" id="1.25.10.10">
    <property type="entry name" value="Leucine-rich Repeat Variant"/>
    <property type="match status" value="1"/>
</dbReference>
<sequence length="787" mass="89832">MYNIKFFSHQLIFFSLYLSLTKGDLIREFGPGAPKQNLVPLLEVFIALPEEKLSRQLKLGQIRRDYLERYFKSQVPCIIHLMHIIIGSEAIHNENTHLKALRCLGSWFNIHTMDWAHLTNTCVISDMINIVKNPQISSRLHEIGTDCICSAMIMLEEEQIPALASVLFAGVLQLEEAFHMAVALEDLTAVTNYARMFAELGETLVEVIVDQRGQNPNTGQVLHLLLTCVGHHEWEVAEITFNFWYKLSEVLYKKNDNELNEAFSPHVERLIEALYRHCQIDSDHEGILMEQDDFFEFRERVQELIKDVSFICGSKHIFQQMSHLLQTPETMKHWNYMEAALFIMQSIAKSLLPEENEYVPPVMDGVLSQPETVHVQVAYTSLQLLGELNEWLASHPTLLPQVLTFLIKKLQGNRDLATVAAKALDAVCHSCRDHIEDHFDGLMTVAGSLDSFSVSNDAVVGLLKGVSSILGRLPREKIQVHMKNLCSVQEKKPVVKNDETDPVIWLDRLSAIFRSVNPTIQNGEIHPCQEVVMEIWPTLAATFQQYSSDIRIMEHCCRCLRFAVRCVHQQSAPLLPALVEMIVNQYAKTGFSCFVYLGSILVDEYASEEGCVSGLLNMLQAFMQPTFALLTQPNGFKEHPDTVDDWFRLCTRNQNNTAVLKFFQDLIDAGIKKVDDPTYETRRHLVTNILDAHGQTLVNNLVTAAIFILPSYMVQDVAETFYQLMMFDRPKFCVWLEVKLKDLPRKNSGGIEAITNTQIVELHKTITKATKPREISRALNEFTRYYT</sequence>
<reference evidence="2 3" key="1">
    <citation type="journal article" date="2019" name="PLoS Biol.">
        <title>Sex chromosomes control vertical transmission of feminizing Wolbachia symbionts in an isopod.</title>
        <authorList>
            <person name="Becking T."/>
            <person name="Chebbi M.A."/>
            <person name="Giraud I."/>
            <person name="Moumen B."/>
            <person name="Laverre T."/>
            <person name="Caubet Y."/>
            <person name="Peccoud J."/>
            <person name="Gilbert C."/>
            <person name="Cordaux R."/>
        </authorList>
    </citation>
    <scope>NUCLEOTIDE SEQUENCE [LARGE SCALE GENOMIC DNA]</scope>
    <source>
        <strain evidence="2">ANa2</strain>
        <tissue evidence="2">Whole body excluding digestive tract and cuticle</tissue>
    </source>
</reference>
<comment type="caution">
    <text evidence="2">The sequence shown here is derived from an EMBL/GenBank/DDBJ whole genome shotgun (WGS) entry which is preliminary data.</text>
</comment>
<dbReference type="Proteomes" id="UP000326759">
    <property type="component" value="Unassembled WGS sequence"/>
</dbReference>
<name>A0A5N5T922_9CRUS</name>
<feature type="signal peptide" evidence="1">
    <location>
        <begin position="1"/>
        <end position="23"/>
    </location>
</feature>
<dbReference type="InterPro" id="IPR051345">
    <property type="entry name" value="Importin_beta-like_NTR"/>
</dbReference>
<dbReference type="InterPro" id="IPR057941">
    <property type="entry name" value="TPR_TNPO3_IPO13_2nd"/>
</dbReference>
<evidence type="ECO:0000313" key="3">
    <source>
        <dbReference type="Proteomes" id="UP000326759"/>
    </source>
</evidence>
<dbReference type="Pfam" id="PF24139">
    <property type="entry name" value="TPR_TNPO3_IPO13_4th"/>
    <property type="match status" value="1"/>
</dbReference>
<accession>A0A5N5T922</accession>
<feature type="chain" id="PRO_5024289624" evidence="1">
    <location>
        <begin position="24"/>
        <end position="787"/>
    </location>
</feature>
<dbReference type="InterPro" id="IPR016024">
    <property type="entry name" value="ARM-type_fold"/>
</dbReference>
<dbReference type="PANTHER" id="PTHR12363">
    <property type="entry name" value="TRANSPORTIN 3 AND IMPORTIN 13"/>
    <property type="match status" value="1"/>
</dbReference>
<gene>
    <name evidence="2" type="primary">Tnpo3</name>
    <name evidence="2" type="ORF">Anas_12455</name>
</gene>
<dbReference type="Pfam" id="PF24138">
    <property type="entry name" value="TPR_TNPO3_IPO13_2nd"/>
    <property type="match status" value="1"/>
</dbReference>
<dbReference type="OrthoDB" id="435593at2759"/>
<dbReference type="GO" id="GO:0005737">
    <property type="term" value="C:cytoplasm"/>
    <property type="evidence" value="ECO:0007669"/>
    <property type="project" value="TreeGrafter"/>
</dbReference>
<keyword evidence="3" id="KW-1185">Reference proteome</keyword>
<protein>
    <submittedName>
        <fullName evidence="2">Transportin-3</fullName>
    </submittedName>
</protein>
<dbReference type="EMBL" id="SEYY01005857">
    <property type="protein sequence ID" value="KAB7503111.1"/>
    <property type="molecule type" value="Genomic_DNA"/>
</dbReference>
<dbReference type="Pfam" id="PF24140">
    <property type="entry name" value="TPR_TNPO3_IPO13_3rd"/>
    <property type="match status" value="1"/>
</dbReference>
<dbReference type="SUPFAM" id="SSF48371">
    <property type="entry name" value="ARM repeat"/>
    <property type="match status" value="1"/>
</dbReference>
<dbReference type="GO" id="GO:0006606">
    <property type="term" value="P:protein import into nucleus"/>
    <property type="evidence" value="ECO:0007669"/>
    <property type="project" value="TreeGrafter"/>
</dbReference>
<dbReference type="InterPro" id="IPR011989">
    <property type="entry name" value="ARM-like"/>
</dbReference>
<evidence type="ECO:0000256" key="1">
    <source>
        <dbReference type="SAM" id="SignalP"/>
    </source>
</evidence>
<dbReference type="PANTHER" id="PTHR12363:SF42">
    <property type="entry name" value="TRANSPORTIN-3"/>
    <property type="match status" value="1"/>
</dbReference>